<dbReference type="InterPro" id="IPR056003">
    <property type="entry name" value="CT398_CC_hairpin"/>
</dbReference>
<feature type="domain" description="CT398-like coiled coil hairpin" evidence="3">
    <location>
        <begin position="18"/>
        <end position="192"/>
    </location>
</feature>
<evidence type="ECO:0000256" key="1">
    <source>
        <dbReference type="SAM" id="Coils"/>
    </source>
</evidence>
<accession>A0A2H0LPH9</accession>
<dbReference type="EMBL" id="PCVY01000066">
    <property type="protein sequence ID" value="PIQ85415.1"/>
    <property type="molecule type" value="Genomic_DNA"/>
</dbReference>
<feature type="domain" description="C4-type zinc ribbon" evidence="2">
    <location>
        <begin position="205"/>
        <end position="237"/>
    </location>
</feature>
<dbReference type="InterPro" id="IPR003743">
    <property type="entry name" value="Zf-RING_7"/>
</dbReference>
<dbReference type="Proteomes" id="UP000230859">
    <property type="component" value="Unassembled WGS sequence"/>
</dbReference>
<gene>
    <name evidence="4" type="ORF">COV74_08870</name>
</gene>
<dbReference type="Pfam" id="PF24481">
    <property type="entry name" value="CT398_CC"/>
    <property type="match status" value="1"/>
</dbReference>
<keyword evidence="1" id="KW-0175">Coiled coil</keyword>
<sequence>MSSTVPMKKDLERLEHVQKVDSEIYSLRLIIEEAPAEIKEIQEGVDAETVALRQAEEALKAAQLDQKNKEGDLKEKEANIKKYEAQLSQVKTNQEYASLQSEIRSLKADNSLLEESILELFDRVDVCRKQVDAEKARMAEIEKAAGEKKKVIEQRVSEAKSKIGQLKQERDQLIKEVDKEIASLYNRIVEKKEGLALVKLGDHDACPACHVQLRAQQINEIQIGENIVLCEQCSRILYTS</sequence>
<evidence type="ECO:0000259" key="3">
    <source>
        <dbReference type="Pfam" id="PF24481"/>
    </source>
</evidence>
<dbReference type="PANTHER" id="PTHR39082:SF1">
    <property type="entry name" value="SCAVENGER RECEPTOR CLASS A MEMBER 3"/>
    <property type="match status" value="1"/>
</dbReference>
<dbReference type="AlphaFoldDB" id="A0A2H0LPH9"/>
<dbReference type="PANTHER" id="PTHR39082">
    <property type="entry name" value="PHOSPHOLIPASE C-BETA-2-RELATED"/>
    <property type="match status" value="1"/>
</dbReference>
<comment type="caution">
    <text evidence="4">The sequence shown here is derived from an EMBL/GenBank/DDBJ whole genome shotgun (WGS) entry which is preliminary data.</text>
</comment>
<feature type="coiled-coil region" evidence="1">
    <location>
        <begin position="38"/>
        <end position="183"/>
    </location>
</feature>
<proteinExistence type="predicted"/>
<evidence type="ECO:0000313" key="4">
    <source>
        <dbReference type="EMBL" id="PIQ85415.1"/>
    </source>
</evidence>
<dbReference type="Gene3D" id="1.10.287.1490">
    <property type="match status" value="1"/>
</dbReference>
<evidence type="ECO:0000313" key="5">
    <source>
        <dbReference type="Proteomes" id="UP000230859"/>
    </source>
</evidence>
<protein>
    <submittedName>
        <fullName evidence="4">Uncharacterized protein</fullName>
    </submittedName>
</protein>
<name>A0A2H0LPH9_9BACT</name>
<organism evidence="4 5">
    <name type="scientific">Candidatus Abzuiibacterium crystallinum</name>
    <dbReference type="NCBI Taxonomy" id="1974748"/>
    <lineage>
        <taxon>Bacteria</taxon>
        <taxon>Pseudomonadati</taxon>
        <taxon>Candidatus Omnitrophota</taxon>
        <taxon>Candidatus Abzuiibacterium</taxon>
    </lineage>
</organism>
<dbReference type="Pfam" id="PF02591">
    <property type="entry name" value="Zn_ribbon_9"/>
    <property type="match status" value="1"/>
</dbReference>
<reference evidence="4 5" key="1">
    <citation type="submission" date="2017-09" db="EMBL/GenBank/DDBJ databases">
        <title>Depth-based differentiation of microbial function through sediment-hosted aquifers and enrichment of novel symbionts in the deep terrestrial subsurface.</title>
        <authorList>
            <person name="Probst A.J."/>
            <person name="Ladd B."/>
            <person name="Jarett J.K."/>
            <person name="Geller-Mcgrath D.E."/>
            <person name="Sieber C.M."/>
            <person name="Emerson J.B."/>
            <person name="Anantharaman K."/>
            <person name="Thomas B.C."/>
            <person name="Malmstrom R."/>
            <person name="Stieglmeier M."/>
            <person name="Klingl A."/>
            <person name="Woyke T."/>
            <person name="Ryan C.M."/>
            <person name="Banfield J.F."/>
        </authorList>
    </citation>
    <scope>NUCLEOTIDE SEQUENCE [LARGE SCALE GENOMIC DNA]</scope>
    <source>
        <strain evidence="4">CG11_big_fil_rev_8_21_14_0_20_45_26</strain>
    </source>
</reference>
<evidence type="ECO:0000259" key="2">
    <source>
        <dbReference type="Pfam" id="PF02591"/>
    </source>
</evidence>
<dbReference type="InterPro" id="IPR052376">
    <property type="entry name" value="Oxidative_Scav/Glycosyltrans"/>
</dbReference>